<name>A0A7J0DPT2_9ERIC</name>
<comment type="caution">
    <text evidence="1">The sequence shown here is derived from an EMBL/GenBank/DDBJ whole genome shotgun (WGS) entry which is preliminary data.</text>
</comment>
<dbReference type="OrthoDB" id="1738025at2759"/>
<keyword evidence="2" id="KW-1185">Reference proteome</keyword>
<dbReference type="InterPro" id="IPR005677">
    <property type="entry name" value="Fum_hydII"/>
</dbReference>
<protein>
    <submittedName>
        <fullName evidence="1">Similar to FUMARASE 2</fullName>
    </submittedName>
</protein>
<dbReference type="PANTHER" id="PTHR11444">
    <property type="entry name" value="ASPARTATEAMMONIA/ARGININOSUCCINATE/ADENYLOSUCCINATE LYASE"/>
    <property type="match status" value="1"/>
</dbReference>
<evidence type="ECO:0000313" key="2">
    <source>
        <dbReference type="Proteomes" id="UP000585474"/>
    </source>
</evidence>
<dbReference type="InterPro" id="IPR008948">
    <property type="entry name" value="L-Aspartase-like"/>
</dbReference>
<organism evidence="1 2">
    <name type="scientific">Actinidia rufa</name>
    <dbReference type="NCBI Taxonomy" id="165716"/>
    <lineage>
        <taxon>Eukaryota</taxon>
        <taxon>Viridiplantae</taxon>
        <taxon>Streptophyta</taxon>
        <taxon>Embryophyta</taxon>
        <taxon>Tracheophyta</taxon>
        <taxon>Spermatophyta</taxon>
        <taxon>Magnoliopsida</taxon>
        <taxon>eudicotyledons</taxon>
        <taxon>Gunneridae</taxon>
        <taxon>Pentapetalae</taxon>
        <taxon>asterids</taxon>
        <taxon>Ericales</taxon>
        <taxon>Actinidiaceae</taxon>
        <taxon>Actinidia</taxon>
    </lineage>
</organism>
<dbReference type="EMBL" id="BJWL01000337">
    <property type="protein sequence ID" value="GFS39745.1"/>
    <property type="molecule type" value="Genomic_DNA"/>
</dbReference>
<gene>
    <name evidence="1" type="ORF">Acr_00g0064660</name>
</gene>
<dbReference type="AlphaFoldDB" id="A0A7J0DPT2"/>
<dbReference type="PANTHER" id="PTHR11444:SF1">
    <property type="entry name" value="FUMARATE HYDRATASE, MITOCHONDRIAL"/>
    <property type="match status" value="1"/>
</dbReference>
<dbReference type="GO" id="GO:0006106">
    <property type="term" value="P:fumarate metabolic process"/>
    <property type="evidence" value="ECO:0007669"/>
    <property type="project" value="InterPro"/>
</dbReference>
<dbReference type="SUPFAM" id="SSF48557">
    <property type="entry name" value="L-aspartase-like"/>
    <property type="match status" value="2"/>
</dbReference>
<reference evidence="2" key="1">
    <citation type="submission" date="2019-07" db="EMBL/GenBank/DDBJ databases">
        <title>De Novo Assembly of kiwifruit Actinidia rufa.</title>
        <authorList>
            <person name="Sugita-Konishi S."/>
            <person name="Sato K."/>
            <person name="Mori E."/>
            <person name="Abe Y."/>
            <person name="Kisaki G."/>
            <person name="Hamano K."/>
            <person name="Suezawa K."/>
            <person name="Otani M."/>
            <person name="Fukuda T."/>
            <person name="Manabe T."/>
            <person name="Gomi K."/>
            <person name="Tabuchi M."/>
            <person name="Akimitsu K."/>
            <person name="Kataoka I."/>
        </authorList>
    </citation>
    <scope>NUCLEOTIDE SEQUENCE [LARGE SCALE GENOMIC DNA]</scope>
    <source>
        <strain evidence="2">cv. Fuchu</strain>
    </source>
</reference>
<dbReference type="GO" id="GO:0004333">
    <property type="term" value="F:fumarate hydratase activity"/>
    <property type="evidence" value="ECO:0007669"/>
    <property type="project" value="InterPro"/>
</dbReference>
<proteinExistence type="predicted"/>
<dbReference type="GO" id="GO:0006108">
    <property type="term" value="P:malate metabolic process"/>
    <property type="evidence" value="ECO:0007669"/>
    <property type="project" value="TreeGrafter"/>
</dbReference>
<dbReference type="GO" id="GO:0005739">
    <property type="term" value="C:mitochondrion"/>
    <property type="evidence" value="ECO:0007669"/>
    <property type="project" value="TreeGrafter"/>
</dbReference>
<accession>A0A7J0DPT2</accession>
<dbReference type="Gene3D" id="1.20.200.10">
    <property type="entry name" value="Fumarase/aspartase (Central domain)"/>
    <property type="match status" value="1"/>
</dbReference>
<sequence>MDLTDKPFEQLAQGGTGVGTGLSTKKGFDIKIIATVAEESNLPFITTKTNLKGKVKPTQCQALTMVMGNHIAVTVGGSNVHFELNLFKLPILVYIDDYNQDATPLTLGQEFSGNTTQVKYGIDRVMCTLPHMYQVKYGIDRVMCTLPHMYKLVQCCIVVGTGLNTKKGGVANACPIGQDDVREQRSYLSIWVTCDKVYKPTGLMLDSSGGGWSMNCSTTASLEVGATYRPKSHLGVMVNVQLEIVMMPPLFSLLPVVT</sequence>
<dbReference type="Proteomes" id="UP000585474">
    <property type="component" value="Unassembled WGS sequence"/>
</dbReference>
<evidence type="ECO:0000313" key="1">
    <source>
        <dbReference type="EMBL" id="GFS39745.1"/>
    </source>
</evidence>
<dbReference type="GO" id="GO:0006099">
    <property type="term" value="P:tricarboxylic acid cycle"/>
    <property type="evidence" value="ECO:0007669"/>
    <property type="project" value="TreeGrafter"/>
</dbReference>